<dbReference type="AlphaFoldDB" id="A0AA47MKW0"/>
<feature type="domain" description="Alkylated DNA repair protein AlkB homologue 8 N-terminal" evidence="1">
    <location>
        <begin position="82"/>
        <end position="108"/>
    </location>
</feature>
<organism evidence="2 3">
    <name type="scientific">Merluccius polli</name>
    <name type="common">Benguela hake</name>
    <name type="synonym">Merluccius cadenati</name>
    <dbReference type="NCBI Taxonomy" id="89951"/>
    <lineage>
        <taxon>Eukaryota</taxon>
        <taxon>Metazoa</taxon>
        <taxon>Chordata</taxon>
        <taxon>Craniata</taxon>
        <taxon>Vertebrata</taxon>
        <taxon>Euteleostomi</taxon>
        <taxon>Actinopterygii</taxon>
        <taxon>Neopterygii</taxon>
        <taxon>Teleostei</taxon>
        <taxon>Neoteleostei</taxon>
        <taxon>Acanthomorphata</taxon>
        <taxon>Zeiogadaria</taxon>
        <taxon>Gadariae</taxon>
        <taxon>Gadiformes</taxon>
        <taxon>Gadoidei</taxon>
        <taxon>Merlucciidae</taxon>
        <taxon>Merluccius</taxon>
    </lineage>
</organism>
<sequence>MPRGVAGDKRYCLGLGAMLIRVLGDVIRPKLPHERIGQRFFSLQIGDPDVIFNKTGRTDTTAGAGAGDATNLSPLSLVPQLKVVKKAQQRLYFLRILRKSNLEEKLLLAALKITGCTLPSRKDIFSSRCLGRAANILKDPSHPGHNLFHPSWFHLV</sequence>
<dbReference type="EMBL" id="JAOPHQ010003703">
    <property type="protein sequence ID" value="KAK0142228.1"/>
    <property type="molecule type" value="Genomic_DNA"/>
</dbReference>
<gene>
    <name evidence="2" type="ORF">N1851_020115</name>
</gene>
<proteinExistence type="predicted"/>
<name>A0AA47MKW0_MERPO</name>
<comment type="caution">
    <text evidence="2">The sequence shown here is derived from an EMBL/GenBank/DDBJ whole genome shotgun (WGS) entry which is preliminary data.</text>
</comment>
<reference evidence="2" key="1">
    <citation type="journal article" date="2023" name="Front. Mar. Sci.">
        <title>A new Merluccius polli reference genome to investigate the effects of global change in West African waters.</title>
        <authorList>
            <person name="Mateo J.L."/>
            <person name="Blanco-Fernandez C."/>
            <person name="Garcia-Vazquez E."/>
            <person name="Machado-Schiaffino G."/>
        </authorList>
    </citation>
    <scope>NUCLEOTIDE SEQUENCE</scope>
    <source>
        <strain evidence="2">C29</strain>
        <tissue evidence="2">Fin</tissue>
    </source>
</reference>
<evidence type="ECO:0000259" key="1">
    <source>
        <dbReference type="Pfam" id="PF09004"/>
    </source>
</evidence>
<evidence type="ECO:0000313" key="2">
    <source>
        <dbReference type="EMBL" id="KAK0142228.1"/>
    </source>
</evidence>
<dbReference type="Pfam" id="PF09004">
    <property type="entry name" value="ALKBH8_N"/>
    <property type="match status" value="1"/>
</dbReference>
<protein>
    <recommendedName>
        <fullName evidence="1">Alkylated DNA repair protein AlkB homologue 8 N-terminal domain-containing protein</fullName>
    </recommendedName>
</protein>
<evidence type="ECO:0000313" key="3">
    <source>
        <dbReference type="Proteomes" id="UP001174136"/>
    </source>
</evidence>
<keyword evidence="3" id="KW-1185">Reference proteome</keyword>
<dbReference type="InterPro" id="IPR015095">
    <property type="entry name" value="AlkB_hom8_N"/>
</dbReference>
<accession>A0AA47MKW0</accession>
<dbReference type="Proteomes" id="UP001174136">
    <property type="component" value="Unassembled WGS sequence"/>
</dbReference>
<dbReference type="GO" id="GO:0008168">
    <property type="term" value="F:methyltransferase activity"/>
    <property type="evidence" value="ECO:0007669"/>
    <property type="project" value="InterPro"/>
</dbReference>
<dbReference type="GO" id="GO:0016706">
    <property type="term" value="F:2-oxoglutarate-dependent dioxygenase activity"/>
    <property type="evidence" value="ECO:0007669"/>
    <property type="project" value="InterPro"/>
</dbReference>